<feature type="region of interest" description="Disordered" evidence="1">
    <location>
        <begin position="99"/>
        <end position="127"/>
    </location>
</feature>
<reference evidence="2" key="1">
    <citation type="submission" date="2013-07" db="EMBL/GenBank/DDBJ databases">
        <title>The Genome Sequence of Cryptococcus dejecticola CBS10117.</title>
        <authorList>
            <consortium name="The Broad Institute Genome Sequencing Platform"/>
            <person name="Cuomo C."/>
            <person name="Litvintseva A."/>
            <person name="Chen Y."/>
            <person name="Heitman J."/>
            <person name="Sun S."/>
            <person name="Springer D."/>
            <person name="Dromer F."/>
            <person name="Young S.K."/>
            <person name="Zeng Q."/>
            <person name="Gargeya S."/>
            <person name="Fitzgerald M."/>
            <person name="Abouelleil A."/>
            <person name="Alvarado L."/>
            <person name="Berlin A.M."/>
            <person name="Chapman S.B."/>
            <person name="Dewar J."/>
            <person name="Goldberg J."/>
            <person name="Griggs A."/>
            <person name="Gujja S."/>
            <person name="Hansen M."/>
            <person name="Howarth C."/>
            <person name="Imamovic A."/>
            <person name="Larimer J."/>
            <person name="McCowan C."/>
            <person name="Murphy C."/>
            <person name="Pearson M."/>
            <person name="Priest M."/>
            <person name="Roberts A."/>
            <person name="Saif S."/>
            <person name="Shea T."/>
            <person name="Sykes S."/>
            <person name="Wortman J."/>
            <person name="Nusbaum C."/>
            <person name="Birren B."/>
        </authorList>
    </citation>
    <scope>NUCLEOTIDE SEQUENCE [LARGE SCALE GENOMIC DNA]</scope>
    <source>
        <strain evidence="2">CBS 10117</strain>
    </source>
</reference>
<evidence type="ECO:0000313" key="2">
    <source>
        <dbReference type="EMBL" id="OBR81978.1"/>
    </source>
</evidence>
<organism evidence="2">
    <name type="scientific">Kwoniella dejecticola CBS 10117</name>
    <dbReference type="NCBI Taxonomy" id="1296121"/>
    <lineage>
        <taxon>Eukaryota</taxon>
        <taxon>Fungi</taxon>
        <taxon>Dikarya</taxon>
        <taxon>Basidiomycota</taxon>
        <taxon>Agaricomycotina</taxon>
        <taxon>Tremellomycetes</taxon>
        <taxon>Tremellales</taxon>
        <taxon>Cryptococcaceae</taxon>
        <taxon>Kwoniella</taxon>
    </lineage>
</organism>
<dbReference type="OrthoDB" id="2565120at2759"/>
<feature type="compositionally biased region" description="Polar residues" evidence="1">
    <location>
        <begin position="36"/>
        <end position="46"/>
    </location>
</feature>
<reference evidence="3" key="2">
    <citation type="submission" date="2013-07" db="EMBL/GenBank/DDBJ databases">
        <authorList>
            <consortium name="The Broad Institute Genome Sequencing Platform"/>
            <person name="Cuomo C."/>
            <person name="Litvintseva A."/>
            <person name="Chen Y."/>
            <person name="Heitman J."/>
            <person name="Sun S."/>
            <person name="Springer D."/>
            <person name="Dromer F."/>
            <person name="Young S.K."/>
            <person name="Zeng Q."/>
            <person name="Gargeya S."/>
            <person name="Fitzgerald M."/>
            <person name="Abouelleil A."/>
            <person name="Alvarado L."/>
            <person name="Berlin A.M."/>
            <person name="Chapman S.B."/>
            <person name="Dewar J."/>
            <person name="Goldberg J."/>
            <person name="Griggs A."/>
            <person name="Gujja S."/>
            <person name="Hansen M."/>
            <person name="Howarth C."/>
            <person name="Imamovic A."/>
            <person name="Larimer J."/>
            <person name="McCowan C."/>
            <person name="Murphy C."/>
            <person name="Pearson M."/>
            <person name="Priest M."/>
            <person name="Roberts A."/>
            <person name="Saif S."/>
            <person name="Shea T."/>
            <person name="Sykes S."/>
            <person name="Wortman J."/>
            <person name="Nusbaum C."/>
            <person name="Birren B."/>
        </authorList>
    </citation>
    <scope>NUCLEOTIDE SEQUENCE</scope>
    <source>
        <strain evidence="3">CBS 10117</strain>
    </source>
</reference>
<protein>
    <submittedName>
        <fullName evidence="2">Uncharacterized protein</fullName>
    </submittedName>
</protein>
<feature type="compositionally biased region" description="Low complexity" evidence="1">
    <location>
        <begin position="110"/>
        <end position="127"/>
    </location>
</feature>
<dbReference type="RefSeq" id="XP_018259820.1">
    <property type="nucleotide sequence ID" value="XM_018411152.1"/>
</dbReference>
<evidence type="ECO:0000256" key="1">
    <source>
        <dbReference type="SAM" id="MobiDB-lite"/>
    </source>
</evidence>
<proteinExistence type="predicted"/>
<dbReference type="KEGG" id="kdj:28971590"/>
<feature type="compositionally biased region" description="Polar residues" evidence="1">
    <location>
        <begin position="142"/>
        <end position="162"/>
    </location>
</feature>
<dbReference type="EMBL" id="CP144539">
    <property type="protein sequence ID" value="WWC65272.1"/>
    <property type="molecule type" value="Genomic_DNA"/>
</dbReference>
<dbReference type="AlphaFoldDB" id="A0A1A5ZVZ4"/>
<evidence type="ECO:0000313" key="3">
    <source>
        <dbReference type="EMBL" id="WWC65272.1"/>
    </source>
</evidence>
<feature type="region of interest" description="Disordered" evidence="1">
    <location>
        <begin position="1"/>
        <end position="46"/>
    </location>
</feature>
<dbReference type="Proteomes" id="UP000078595">
    <property type="component" value="Chromosome 10"/>
</dbReference>
<keyword evidence="4" id="KW-1185">Reference proteome</keyword>
<accession>A0A1A5ZVZ4</accession>
<reference evidence="3" key="3">
    <citation type="submission" date="2024-02" db="EMBL/GenBank/DDBJ databases">
        <title>Comparative genomics of Cryptococcus and Kwoniella reveals pathogenesis evolution and contrasting modes of karyotype evolution via chromosome fusion or intercentromeric recombination.</title>
        <authorList>
            <person name="Coelho M.A."/>
            <person name="David-Palma M."/>
            <person name="Shea T."/>
            <person name="Bowers K."/>
            <person name="McGinley-Smith S."/>
            <person name="Mohammad A.W."/>
            <person name="Gnirke A."/>
            <person name="Yurkov A.M."/>
            <person name="Nowrousian M."/>
            <person name="Sun S."/>
            <person name="Cuomo C.A."/>
            <person name="Heitman J."/>
        </authorList>
    </citation>
    <scope>NUCLEOTIDE SEQUENCE</scope>
    <source>
        <strain evidence="3">CBS 10117</strain>
    </source>
</reference>
<feature type="region of interest" description="Disordered" evidence="1">
    <location>
        <begin position="142"/>
        <end position="238"/>
    </location>
</feature>
<name>A0A1A5ZVZ4_9TREE</name>
<sequence>MNTNQSRLPRAASNPAMRQPTVPLVTSRLPAPVRPSRQNTVSRKPSIPLRSNRQINRNECEKPSIHPVKSISAIAVTSPAKRLLPSRSTLSLTKKLPSTIQSSNTLQPKRTISSTASSRSTSATSTAKGYSLAVNDIQRNASTHSRGIDQSQIHNENGQENVFQVEGQKDKSTLVPISNIRKKEPVTKRGVHGLGTPSRPSRIPVTPSSQAPSQLSRRSPAGPAPARTPALPRLASMPWTPSADEQLKDLELSFSAEDDTQDASSMDPLDFGFATSRFALRPTAGKGFRYAAHVGPRASDTSTPENVQNKLMERKQQSEEVREAWNGVKRAGEGDLEAVRLMMELIETLTADLEQSQQEDA</sequence>
<gene>
    <name evidence="2" type="ORF">I303_07891</name>
    <name evidence="3" type="ORF">I303_107889</name>
</gene>
<dbReference type="GeneID" id="28971590"/>
<evidence type="ECO:0000313" key="4">
    <source>
        <dbReference type="Proteomes" id="UP000078595"/>
    </source>
</evidence>
<dbReference type="EMBL" id="KI894036">
    <property type="protein sequence ID" value="OBR81978.1"/>
    <property type="molecule type" value="Genomic_DNA"/>
</dbReference>
<feature type="compositionally biased region" description="Low complexity" evidence="1">
    <location>
        <begin position="215"/>
        <end position="236"/>
    </location>
</feature>
<dbReference type="VEuPathDB" id="FungiDB:I303_07891"/>